<gene>
    <name evidence="3" type="ORF">D1010_17185</name>
</gene>
<reference evidence="3 4" key="1">
    <citation type="submission" date="2019-10" db="EMBL/GenBank/DDBJ databases">
        <title>The completed genome of Lactobacillus harbinensis M1.</title>
        <authorList>
            <person name="Zheng Y."/>
        </authorList>
    </citation>
    <scope>NUCLEOTIDE SEQUENCE [LARGE SCALE GENOMIC DNA]</scope>
    <source>
        <strain evidence="3 4">M1</strain>
    </source>
</reference>
<name>A0A5P8M8V7_9LACO</name>
<evidence type="ECO:0000259" key="2">
    <source>
        <dbReference type="Pfam" id="PF07929"/>
    </source>
</evidence>
<dbReference type="InterPro" id="IPR024047">
    <property type="entry name" value="MM3350-like_sf"/>
</dbReference>
<dbReference type="PANTHER" id="PTHR41878">
    <property type="entry name" value="LEXA REPRESSOR-RELATED"/>
    <property type="match status" value="1"/>
</dbReference>
<feature type="compositionally biased region" description="Basic residues" evidence="1">
    <location>
        <begin position="184"/>
        <end position="193"/>
    </location>
</feature>
<dbReference type="SUPFAM" id="SSF159941">
    <property type="entry name" value="MM3350-like"/>
    <property type="match status" value="1"/>
</dbReference>
<dbReference type="InterPro" id="IPR021247">
    <property type="entry name" value="DUF2785"/>
</dbReference>
<evidence type="ECO:0000256" key="1">
    <source>
        <dbReference type="SAM" id="MobiDB-lite"/>
    </source>
</evidence>
<sequence length="434" mass="49575">MPRKKKQYLQLKIQLRDEHPLVWRRVVVPYQFTLEQLHAVLQIAFGWRTYHLYQFWATRNKKTLYVPDFDGYSDAVQKLIQDIKAGPLLEKSNLIYEYDFGESWEHLIHLEKILEPADIEGSQAPFCLAGRGAAKREDSRGEEDNDAAPFDQAAINDRLHAVFPTDTAMPDDYRYGQKPQSRQPNRRTAKSKKQTLTDSELHDAVNGLLVETDNTTLRNADALAADFRQGRLSIAQQAYVAQRIIDDMMLLYYIDDHQTREVYVRMSVGEVVRSMLVQDVARSFLTDNQLAVLFNQIVTAVIEEHNVSYFINQFNGRGSALSTLATAVQHPAFPEKLAKRIGTTVLRLIINVNGPFNSNETESIAFIFYVLAARRVLTPKELIGQMQSIDGILNQRANEAELANIYPLIHQRAWIGVLALANVMFESAYTYRPV</sequence>
<accession>A0A5P8M8V7</accession>
<dbReference type="EMBL" id="CP045143">
    <property type="protein sequence ID" value="QFR24976.1"/>
    <property type="molecule type" value="Genomic_DNA"/>
</dbReference>
<dbReference type="Pfam" id="PF07929">
    <property type="entry name" value="PRiA4_ORF3"/>
    <property type="match status" value="1"/>
</dbReference>
<evidence type="ECO:0000313" key="3">
    <source>
        <dbReference type="EMBL" id="QFR24976.1"/>
    </source>
</evidence>
<dbReference type="AlphaFoldDB" id="A0A5P8M8V7"/>
<dbReference type="InterPro" id="IPR012912">
    <property type="entry name" value="Plasmid_pRiA4b_Orf3-like"/>
</dbReference>
<dbReference type="KEGG" id="lhb:D1010_17185"/>
<proteinExistence type="predicted"/>
<dbReference type="Gene3D" id="3.10.290.30">
    <property type="entry name" value="MM3350-like"/>
    <property type="match status" value="1"/>
</dbReference>
<dbReference type="PANTHER" id="PTHR41878:SF1">
    <property type="entry name" value="TNPR PROTEIN"/>
    <property type="match status" value="1"/>
</dbReference>
<feature type="region of interest" description="Disordered" evidence="1">
    <location>
        <begin position="167"/>
        <end position="197"/>
    </location>
</feature>
<protein>
    <submittedName>
        <fullName evidence="3">DUF2785 domain-containing protein</fullName>
    </submittedName>
</protein>
<feature type="domain" description="Plasmid pRiA4b Orf3-like" evidence="2">
    <location>
        <begin position="8"/>
        <end position="142"/>
    </location>
</feature>
<dbReference type="Pfam" id="PF10978">
    <property type="entry name" value="DUF2785"/>
    <property type="match status" value="1"/>
</dbReference>
<evidence type="ECO:0000313" key="4">
    <source>
        <dbReference type="Proteomes" id="UP000326779"/>
    </source>
</evidence>
<dbReference type="RefSeq" id="WP_152261647.1">
    <property type="nucleotide sequence ID" value="NZ_CP045143.1"/>
</dbReference>
<dbReference type="Proteomes" id="UP000326779">
    <property type="component" value="Chromosome"/>
</dbReference>
<organism evidence="3 4">
    <name type="scientific">Schleiferilactobacillus harbinensis</name>
    <dbReference type="NCBI Taxonomy" id="304207"/>
    <lineage>
        <taxon>Bacteria</taxon>
        <taxon>Bacillati</taxon>
        <taxon>Bacillota</taxon>
        <taxon>Bacilli</taxon>
        <taxon>Lactobacillales</taxon>
        <taxon>Lactobacillaceae</taxon>
        <taxon>Schleiferilactobacillus</taxon>
    </lineage>
</organism>